<feature type="region of interest" description="Disordered" evidence="1">
    <location>
        <begin position="719"/>
        <end position="833"/>
    </location>
</feature>
<evidence type="ECO:0000313" key="4">
    <source>
        <dbReference type="Proteomes" id="UP000663850"/>
    </source>
</evidence>
<feature type="compositionally biased region" description="Polar residues" evidence="1">
    <location>
        <begin position="552"/>
        <end position="568"/>
    </location>
</feature>
<feature type="compositionally biased region" description="Basic and acidic residues" evidence="1">
    <location>
        <begin position="495"/>
        <end position="504"/>
    </location>
</feature>
<dbReference type="PANTHER" id="PTHR23149">
    <property type="entry name" value="G PATCH DOMAIN CONTAINING PROTEIN"/>
    <property type="match status" value="1"/>
</dbReference>
<dbReference type="AlphaFoldDB" id="A0A8H3GBD5"/>
<dbReference type="InterPro" id="IPR050656">
    <property type="entry name" value="PINX1"/>
</dbReference>
<dbReference type="PROSITE" id="PS50174">
    <property type="entry name" value="G_PATCH"/>
    <property type="match status" value="1"/>
</dbReference>
<comment type="caution">
    <text evidence="3">The sequence shown here is derived from an EMBL/GenBank/DDBJ whole genome shotgun (WGS) entry which is preliminary data.</text>
</comment>
<feature type="compositionally biased region" description="Basic residues" evidence="1">
    <location>
        <begin position="791"/>
        <end position="803"/>
    </location>
</feature>
<feature type="compositionally biased region" description="Low complexity" evidence="1">
    <location>
        <begin position="804"/>
        <end position="822"/>
    </location>
</feature>
<feature type="region of interest" description="Disordered" evidence="1">
    <location>
        <begin position="236"/>
        <end position="255"/>
    </location>
</feature>
<organism evidence="3 4">
    <name type="scientific">Rhizoctonia solani</name>
    <dbReference type="NCBI Taxonomy" id="456999"/>
    <lineage>
        <taxon>Eukaryota</taxon>
        <taxon>Fungi</taxon>
        <taxon>Dikarya</taxon>
        <taxon>Basidiomycota</taxon>
        <taxon>Agaricomycotina</taxon>
        <taxon>Agaricomycetes</taxon>
        <taxon>Cantharellales</taxon>
        <taxon>Ceratobasidiaceae</taxon>
        <taxon>Rhizoctonia</taxon>
    </lineage>
</organism>
<feature type="compositionally biased region" description="Basic and acidic residues" evidence="1">
    <location>
        <begin position="689"/>
        <end position="699"/>
    </location>
</feature>
<dbReference type="Pfam" id="PF01585">
    <property type="entry name" value="G-patch"/>
    <property type="match status" value="1"/>
</dbReference>
<feature type="compositionally biased region" description="Basic residues" evidence="1">
    <location>
        <begin position="823"/>
        <end position="833"/>
    </location>
</feature>
<feature type="compositionally biased region" description="Low complexity" evidence="1">
    <location>
        <begin position="736"/>
        <end position="753"/>
    </location>
</feature>
<feature type="compositionally biased region" description="Basic and acidic residues" evidence="1">
    <location>
        <begin position="520"/>
        <end position="544"/>
    </location>
</feature>
<accession>A0A8H3GBD5</accession>
<dbReference type="Proteomes" id="UP000663850">
    <property type="component" value="Unassembled WGS sequence"/>
</dbReference>
<evidence type="ECO:0000313" key="3">
    <source>
        <dbReference type="EMBL" id="CAE6445461.1"/>
    </source>
</evidence>
<evidence type="ECO:0000259" key="2">
    <source>
        <dbReference type="PROSITE" id="PS50174"/>
    </source>
</evidence>
<feature type="compositionally biased region" description="Polar residues" evidence="1">
    <location>
        <begin position="244"/>
        <end position="255"/>
    </location>
</feature>
<gene>
    <name evidence="3" type="ORF">RDB_LOCUS35065</name>
</gene>
<feature type="region of interest" description="Disordered" evidence="1">
    <location>
        <begin position="490"/>
        <end position="573"/>
    </location>
</feature>
<evidence type="ECO:0000256" key="1">
    <source>
        <dbReference type="SAM" id="MobiDB-lite"/>
    </source>
</evidence>
<feature type="region of interest" description="Disordered" evidence="1">
    <location>
        <begin position="1"/>
        <end position="36"/>
    </location>
</feature>
<protein>
    <recommendedName>
        <fullName evidence="2">G-patch domain-containing protein</fullName>
    </recommendedName>
</protein>
<feature type="compositionally biased region" description="Acidic residues" evidence="1">
    <location>
        <begin position="505"/>
        <end position="519"/>
    </location>
</feature>
<feature type="region of interest" description="Disordered" evidence="1">
    <location>
        <begin position="675"/>
        <end position="702"/>
    </location>
</feature>
<dbReference type="EMBL" id="CAJMWZ010001948">
    <property type="protein sequence ID" value="CAE6445461.1"/>
    <property type="molecule type" value="Genomic_DNA"/>
</dbReference>
<feature type="domain" description="G-patch" evidence="2">
    <location>
        <begin position="420"/>
        <end position="466"/>
    </location>
</feature>
<reference evidence="3" key="1">
    <citation type="submission" date="2021-01" db="EMBL/GenBank/DDBJ databases">
        <authorList>
            <person name="Kaushik A."/>
        </authorList>
    </citation>
    <scope>NUCLEOTIDE SEQUENCE</scope>
    <source>
        <strain evidence="3">Type strain: AG8-Rh-89/</strain>
    </source>
</reference>
<proteinExistence type="predicted"/>
<sequence length="833" mass="90337">MVSDHEQLPPYSHNSDRLPQYSRLPGAPTSGKLSPNHYVTRSRRMALDLGQRYQSTRVPAFGREGLVEGHVWIQNFENVEKIQVTLTGAVISYFLEFGTASRPQVRRLIYQTHKLWSDRENDPAASKEGRSLAFVLVMPEYIEGIEADHGRRIPLPPSASIIMCDAGAHVAYTVRVDMFRKGWRTHDTVKSEILYLPRTTTRYSRPFLPLPNSEKLRPTQVEEWSVLHIPQKVKTKPGIPLSKPGSSSKAPSQPHMSLPQFLREDLLVRLYLPHGLRYPAGREILWAITIVFPQIGSSASSVRSGRSNSSMSDEQVSALMAGVSLRLVCVSTVAVRGVASRRERIVAVGQPFMSVPNGVTDEGERKVVIRGYLRSGEEEKDMSWGVPSFISVVANMGLSERKVKQRIGADPRNLAWAENAAKFGHTYLAKHGWAPGAGLGVTGDGRVSHIAVAQKLDQLGIGAGRPDGPDSIAWKQAKEFEGLLERLNAAASGGGDKETEVEKEPAEEDLTEGGDDENEDEKKRKEDKARRKEKRKEEKRKAKAETAAATESSGSVLPSPSTPESTPMATPAPRRLAHRARFLAAKRLAGTSSTALSEILGISSTPISTSGSTPMPSTPATPGLTEIPVLDDSNQITTSSQSVTDYFKTKMCQRAQAAGGAAVTSTAVITFEEPDVGSAPRTGLGAGRQDQDEPIERPKGLGFTNAGAGLGITCASTGLGYTRAASPSPTIPIPTPKSHIPTPTPTSDTSEPTKSGKEARKEKKRKRKDQAAASDVPAAEVNEAEEEGRKAAKRARKEAKRAARQQQQDNAAVVADDSANCSSKKKKQKVKED</sequence>
<dbReference type="InterPro" id="IPR000467">
    <property type="entry name" value="G_patch_dom"/>
</dbReference>
<dbReference type="GO" id="GO:0003676">
    <property type="term" value="F:nucleic acid binding"/>
    <property type="evidence" value="ECO:0007669"/>
    <property type="project" value="InterPro"/>
</dbReference>
<name>A0A8H3GBD5_9AGAM</name>